<reference evidence="4 5" key="1">
    <citation type="journal article" date="2011" name="J. Bacteriol.">
        <title>Genome sequence of Chthoniobacter flavus Ellin428, an aerobic heterotrophic soil bacterium.</title>
        <authorList>
            <person name="Kant R."/>
            <person name="van Passel M.W."/>
            <person name="Palva A."/>
            <person name="Lucas S."/>
            <person name="Lapidus A."/>
            <person name="Glavina Del Rio T."/>
            <person name="Dalin E."/>
            <person name="Tice H."/>
            <person name="Bruce D."/>
            <person name="Goodwin L."/>
            <person name="Pitluck S."/>
            <person name="Larimer F.W."/>
            <person name="Land M.L."/>
            <person name="Hauser L."/>
            <person name="Sangwan P."/>
            <person name="de Vos W.M."/>
            <person name="Janssen P.H."/>
            <person name="Smidt H."/>
        </authorList>
    </citation>
    <scope>NUCLEOTIDE SEQUENCE [LARGE SCALE GENOMIC DNA]</scope>
    <source>
        <strain evidence="4 5">Ellin428</strain>
    </source>
</reference>
<dbReference type="Pfam" id="PF08388">
    <property type="entry name" value="GIIM"/>
    <property type="match status" value="1"/>
</dbReference>
<dbReference type="Pfam" id="PF00078">
    <property type="entry name" value="RVT_1"/>
    <property type="match status" value="1"/>
</dbReference>
<dbReference type="FunCoup" id="B4CYA7">
    <property type="interactions" value="15"/>
</dbReference>
<dbReference type="InterPro" id="IPR051083">
    <property type="entry name" value="GrpII_Intron_Splice-Mob/Def"/>
</dbReference>
<comment type="caution">
    <text evidence="4">The sequence shown here is derived from an EMBL/GenBank/DDBJ whole genome shotgun (WGS) entry which is preliminary data.</text>
</comment>
<keyword evidence="4" id="KW-0695">RNA-directed DNA polymerase</keyword>
<evidence type="ECO:0000313" key="5">
    <source>
        <dbReference type="Proteomes" id="UP000005824"/>
    </source>
</evidence>
<evidence type="ECO:0000313" key="4">
    <source>
        <dbReference type="EMBL" id="EDY20448.1"/>
    </source>
</evidence>
<dbReference type="eggNOG" id="COG3344">
    <property type="taxonomic scope" value="Bacteria"/>
</dbReference>
<dbReference type="PANTHER" id="PTHR34047:SF8">
    <property type="entry name" value="PROTEIN YKFC"/>
    <property type="match status" value="1"/>
</dbReference>
<dbReference type="RefSeq" id="WP_006978971.1">
    <property type="nucleotide sequence ID" value="NZ_ABVL01000004.1"/>
</dbReference>
<evidence type="ECO:0000256" key="2">
    <source>
        <dbReference type="SAM" id="MobiDB-lite"/>
    </source>
</evidence>
<dbReference type="InterPro" id="IPR013597">
    <property type="entry name" value="Mat_intron_G2"/>
</dbReference>
<dbReference type="InterPro" id="IPR030931">
    <property type="entry name" value="Group_II_RT_mat"/>
</dbReference>
<dbReference type="InterPro" id="IPR000477">
    <property type="entry name" value="RT_dom"/>
</dbReference>
<dbReference type="EMBL" id="ABVL01000004">
    <property type="protein sequence ID" value="EDY20448.1"/>
    <property type="molecule type" value="Genomic_DNA"/>
</dbReference>
<name>B4CYA7_9BACT</name>
<dbReference type="GO" id="GO:0003964">
    <property type="term" value="F:RNA-directed DNA polymerase activity"/>
    <property type="evidence" value="ECO:0007669"/>
    <property type="project" value="UniProtKB-KW"/>
</dbReference>
<proteinExistence type="inferred from homology"/>
<accession>B4CYA7</accession>
<gene>
    <name evidence="4" type="ORF">CfE428DRAFT_1645</name>
</gene>
<keyword evidence="5" id="KW-1185">Reference proteome</keyword>
<evidence type="ECO:0000256" key="1">
    <source>
        <dbReference type="ARBA" id="ARBA00034120"/>
    </source>
</evidence>
<dbReference type="PANTHER" id="PTHR34047">
    <property type="entry name" value="NUCLEAR INTRON MATURASE 1, MITOCHONDRIAL-RELATED"/>
    <property type="match status" value="1"/>
</dbReference>
<dbReference type="CDD" id="cd01651">
    <property type="entry name" value="RT_G2_intron"/>
    <property type="match status" value="1"/>
</dbReference>
<comment type="similarity">
    <text evidence="1">Belongs to the bacterial reverse transcriptase family.</text>
</comment>
<organism evidence="4 5">
    <name type="scientific">Chthoniobacter flavus Ellin428</name>
    <dbReference type="NCBI Taxonomy" id="497964"/>
    <lineage>
        <taxon>Bacteria</taxon>
        <taxon>Pseudomonadati</taxon>
        <taxon>Verrucomicrobiota</taxon>
        <taxon>Spartobacteria</taxon>
        <taxon>Chthoniobacterales</taxon>
        <taxon>Chthoniobacteraceae</taxon>
        <taxon>Chthoniobacter</taxon>
    </lineage>
</organism>
<dbReference type="SUPFAM" id="SSF56672">
    <property type="entry name" value="DNA/RNA polymerases"/>
    <property type="match status" value="1"/>
</dbReference>
<evidence type="ECO:0000259" key="3">
    <source>
        <dbReference type="PROSITE" id="PS50878"/>
    </source>
</evidence>
<dbReference type="NCBIfam" id="TIGR04416">
    <property type="entry name" value="group_II_RT_mat"/>
    <property type="match status" value="1"/>
</dbReference>
<protein>
    <submittedName>
        <fullName evidence="4">RNA-directed DNA polymerase (Reverse transcriptase)</fullName>
    </submittedName>
</protein>
<dbReference type="AlphaFoldDB" id="B4CYA7"/>
<sequence>MKIDVKHLRTSESVRKLQSSLQAKAKTEPSYRFYSLWDKVCRGDFLVEAYRRCRRNGGSAGVDGETFEQIEAAGLDAWLGKLQEELRTKQYRTQPLLRVWIPKSNGGQRPLGIPTVRDRVVQMATVMVLGPIFETDLCEEQMGFRPGRDAKTAVRLVYYQVRQKGRQEVVDADLSDYFNTVPHGALMKSLSRRIADGQVLSVIARWLEAPVEECTPDGRLVRSTPAKDAGRGTPQGGVISPLLANVYFRRFVLAWKQLGYEQAFDSVIVNYADDFVICCRPGNGNDARKAMTRVMGKIGLTVNEQKTKVVRVPGESFDFLGYTIGGFYGQGGKPYIGTRPSKKAILRIMGEIHEQTSSQWNASEPETRVKVLNEKLRGWAGYFNQGPVIRIYLWLQNYTDRRLRRWLMRRRQQRGTGYRQYPDEYLYERLGLYRLPRSRVDQSKAKAGNSEMRAGCGKSARPVRGAGTGNGATDENEAPALW</sequence>
<dbReference type="PROSITE" id="PS50878">
    <property type="entry name" value="RT_POL"/>
    <property type="match status" value="1"/>
</dbReference>
<keyword evidence="4" id="KW-0808">Transferase</keyword>
<dbReference type="InterPro" id="IPR043502">
    <property type="entry name" value="DNA/RNA_pol_sf"/>
</dbReference>
<dbReference type="InParanoid" id="B4CYA7"/>
<keyword evidence="4" id="KW-0548">Nucleotidyltransferase</keyword>
<feature type="domain" description="Reverse transcriptase" evidence="3">
    <location>
        <begin position="82"/>
        <end position="324"/>
    </location>
</feature>
<dbReference type="Proteomes" id="UP000005824">
    <property type="component" value="Unassembled WGS sequence"/>
</dbReference>
<feature type="region of interest" description="Disordered" evidence="2">
    <location>
        <begin position="441"/>
        <end position="482"/>
    </location>
</feature>